<dbReference type="SMART" id="SM00220">
    <property type="entry name" value="S_TKc"/>
    <property type="match status" value="1"/>
</dbReference>
<dbReference type="PANTHER" id="PTHR24353">
    <property type="entry name" value="CYCLIC NUCLEOTIDE-DEPENDENT PROTEIN KINASE"/>
    <property type="match status" value="1"/>
</dbReference>
<evidence type="ECO:0000313" key="10">
    <source>
        <dbReference type="EMBL" id="CAK0872927.1"/>
    </source>
</evidence>
<keyword evidence="11" id="KW-1185">Reference proteome</keyword>
<dbReference type="PROSITE" id="PS50011">
    <property type="entry name" value="PROTEIN_KINASE_DOM"/>
    <property type="match status" value="1"/>
</dbReference>
<accession>A0ABN9VI62</accession>
<feature type="region of interest" description="Disordered" evidence="8">
    <location>
        <begin position="355"/>
        <end position="377"/>
    </location>
</feature>
<dbReference type="EMBL" id="CAUYUJ010017220">
    <property type="protein sequence ID" value="CAK0872927.1"/>
    <property type="molecule type" value="Genomic_DNA"/>
</dbReference>
<evidence type="ECO:0000256" key="1">
    <source>
        <dbReference type="ARBA" id="ARBA00022527"/>
    </source>
</evidence>
<evidence type="ECO:0000256" key="8">
    <source>
        <dbReference type="SAM" id="MobiDB-lite"/>
    </source>
</evidence>
<evidence type="ECO:0000313" key="11">
    <source>
        <dbReference type="Proteomes" id="UP001189429"/>
    </source>
</evidence>
<organism evidence="10 11">
    <name type="scientific">Prorocentrum cordatum</name>
    <dbReference type="NCBI Taxonomy" id="2364126"/>
    <lineage>
        <taxon>Eukaryota</taxon>
        <taxon>Sar</taxon>
        <taxon>Alveolata</taxon>
        <taxon>Dinophyceae</taxon>
        <taxon>Prorocentrales</taxon>
        <taxon>Prorocentraceae</taxon>
        <taxon>Prorocentrum</taxon>
    </lineage>
</organism>
<dbReference type="PANTHER" id="PTHR24353:SF37">
    <property type="entry name" value="CAMP-DEPENDENT PROTEIN KINASE CATALYTIC SUBUNIT PRKX"/>
    <property type="match status" value="1"/>
</dbReference>
<dbReference type="Gene3D" id="3.30.200.20">
    <property type="entry name" value="Phosphorylase Kinase, domain 1"/>
    <property type="match status" value="1"/>
</dbReference>
<keyword evidence="4" id="KW-0418">Kinase</keyword>
<comment type="caution">
    <text evidence="10">The sequence shown here is derived from an EMBL/GenBank/DDBJ whole genome shotgun (WGS) entry which is preliminary data.</text>
</comment>
<gene>
    <name evidence="10" type="ORF">PCOR1329_LOCUS58260</name>
</gene>
<name>A0ABN9VI62_9DINO</name>
<dbReference type="Pfam" id="PF00069">
    <property type="entry name" value="Pkinase"/>
    <property type="match status" value="1"/>
</dbReference>
<dbReference type="PROSITE" id="PS00108">
    <property type="entry name" value="PROTEIN_KINASE_ST"/>
    <property type="match status" value="1"/>
</dbReference>
<evidence type="ECO:0000256" key="2">
    <source>
        <dbReference type="ARBA" id="ARBA00022679"/>
    </source>
</evidence>
<proteinExistence type="inferred from homology"/>
<dbReference type="SUPFAM" id="SSF56112">
    <property type="entry name" value="Protein kinase-like (PK-like)"/>
    <property type="match status" value="1"/>
</dbReference>
<evidence type="ECO:0000256" key="7">
    <source>
        <dbReference type="RuleBase" id="RU000304"/>
    </source>
</evidence>
<keyword evidence="5 6" id="KW-0067">ATP-binding</keyword>
<evidence type="ECO:0000256" key="3">
    <source>
        <dbReference type="ARBA" id="ARBA00022741"/>
    </source>
</evidence>
<dbReference type="PROSITE" id="PS00107">
    <property type="entry name" value="PROTEIN_KINASE_ATP"/>
    <property type="match status" value="1"/>
</dbReference>
<keyword evidence="3 6" id="KW-0547">Nucleotide-binding</keyword>
<dbReference type="InterPro" id="IPR000719">
    <property type="entry name" value="Prot_kinase_dom"/>
</dbReference>
<dbReference type="Gene3D" id="1.10.510.10">
    <property type="entry name" value="Transferase(Phosphotransferase) domain 1"/>
    <property type="match status" value="1"/>
</dbReference>
<dbReference type="Proteomes" id="UP001189429">
    <property type="component" value="Unassembled WGS sequence"/>
</dbReference>
<evidence type="ECO:0000256" key="4">
    <source>
        <dbReference type="ARBA" id="ARBA00022777"/>
    </source>
</evidence>
<keyword evidence="1 7" id="KW-0723">Serine/threonine-protein kinase</keyword>
<protein>
    <recommendedName>
        <fullName evidence="9">Protein kinase domain-containing protein</fullName>
    </recommendedName>
</protein>
<evidence type="ECO:0000259" key="9">
    <source>
        <dbReference type="PROSITE" id="PS50011"/>
    </source>
</evidence>
<comment type="similarity">
    <text evidence="7">Belongs to the protein kinase superfamily.</text>
</comment>
<feature type="domain" description="Protein kinase" evidence="9">
    <location>
        <begin position="48"/>
        <end position="319"/>
    </location>
</feature>
<keyword evidence="2" id="KW-0808">Transferase</keyword>
<reference evidence="10" key="1">
    <citation type="submission" date="2023-10" db="EMBL/GenBank/DDBJ databases">
        <authorList>
            <person name="Chen Y."/>
            <person name="Shah S."/>
            <person name="Dougan E. K."/>
            <person name="Thang M."/>
            <person name="Chan C."/>
        </authorList>
    </citation>
    <scope>NUCLEOTIDE SEQUENCE [LARGE SCALE GENOMIC DNA]</scope>
</reference>
<feature type="binding site" evidence="6">
    <location>
        <position position="78"/>
    </location>
    <ligand>
        <name>ATP</name>
        <dbReference type="ChEBI" id="CHEBI:30616"/>
    </ligand>
</feature>
<sequence length="387" mass="44294">MTRSTSSRMESESWMPWISSSTSYYQKQEENETGQKQCHGQEIPFERLRAKKLLGEGGFGRVTLVEDTLLQGEMYALKRMSKRLLEEEDMTRRVVAEKEMMCLNVSPFVITFFRSFKDEHFVYFLMEPVLGGHLLQAKDNMPEIFCRDSPRGSATCFYAACITTALEHLHGHHILYRDMKCENVLIDARGYAKVCDLGFARFCLNRCSTFLGTPAYMAPEMIDKPHKHDFMVDWWALGTVVFELLTGKTPFDDEGVDEDDPWNLVKAIRRSQDKPLNEQAVPRDINQIARSFFRELLVVSPSRRLGHRGAEQVKTHPWFRSLKFDFDALLAQRLRPPFCPDISYEDDGSLAEEAAYPGSAGGLDGAPDPHGLQRKPTGTLCGWEEHF</sequence>
<dbReference type="InterPro" id="IPR008271">
    <property type="entry name" value="Ser/Thr_kinase_AS"/>
</dbReference>
<evidence type="ECO:0000256" key="6">
    <source>
        <dbReference type="PROSITE-ProRule" id="PRU10141"/>
    </source>
</evidence>
<dbReference type="InterPro" id="IPR017441">
    <property type="entry name" value="Protein_kinase_ATP_BS"/>
</dbReference>
<evidence type="ECO:0000256" key="5">
    <source>
        <dbReference type="ARBA" id="ARBA00022840"/>
    </source>
</evidence>
<dbReference type="InterPro" id="IPR011009">
    <property type="entry name" value="Kinase-like_dom_sf"/>
</dbReference>